<keyword evidence="5 6" id="KW-0472">Membrane</keyword>
<sequence>MILSFCCAVKACRGTLLIVTEQIDLGLANGLTCGELAVSAMMVFKYDYRGGYALSEMNATLKDYKDLQMRVKDLWWPRGFSFSCSLSPFRQYNATKLPQLQLQLDTFQVELVQNNTGQFSESYDCAGFFTTVIWMGLLVVLLYLVILGTGVFFIYDIRTNDRFDDPKGKTITVTATD</sequence>
<comment type="caution">
    <text evidence="8">The sequence shown here is derived from an EMBL/GenBank/DDBJ whole genome shotgun (WGS) entry which is preliminary data.</text>
</comment>
<dbReference type="Proteomes" id="UP000821866">
    <property type="component" value="Chromosome 7"/>
</dbReference>
<feature type="transmembrane region" description="Helical" evidence="6">
    <location>
        <begin position="132"/>
        <end position="155"/>
    </location>
</feature>
<feature type="domain" description="V-type proton ATPase subunit S1/VOA1 transmembrane" evidence="7">
    <location>
        <begin position="127"/>
        <end position="165"/>
    </location>
</feature>
<accession>A0A9J6DFI6</accession>
<evidence type="ECO:0000256" key="2">
    <source>
        <dbReference type="ARBA" id="ARBA00009037"/>
    </source>
</evidence>
<dbReference type="PANTHER" id="PTHR12471">
    <property type="entry name" value="VACUOLAR ATP SYNTHASE SUBUNIT S1"/>
    <property type="match status" value="1"/>
</dbReference>
<protein>
    <recommendedName>
        <fullName evidence="7">V-type proton ATPase subunit S1/VOA1 transmembrane domain-containing protein</fullName>
    </recommendedName>
</protein>
<evidence type="ECO:0000256" key="1">
    <source>
        <dbReference type="ARBA" id="ARBA00004167"/>
    </source>
</evidence>
<dbReference type="VEuPathDB" id="VectorBase:LOC119174448"/>
<gene>
    <name evidence="8" type="ORF">HPB51_003216</name>
</gene>
<dbReference type="Pfam" id="PF20520">
    <property type="entry name" value="Ac45-VOA1_TM"/>
    <property type="match status" value="1"/>
</dbReference>
<reference evidence="8" key="1">
    <citation type="journal article" date="2020" name="Cell">
        <title>Large-Scale Comparative Analyses of Tick Genomes Elucidate Their Genetic Diversity and Vector Capacities.</title>
        <authorList>
            <consortium name="Tick Genome and Microbiome Consortium (TIGMIC)"/>
            <person name="Jia N."/>
            <person name="Wang J."/>
            <person name="Shi W."/>
            <person name="Du L."/>
            <person name="Sun Y."/>
            <person name="Zhan W."/>
            <person name="Jiang J.F."/>
            <person name="Wang Q."/>
            <person name="Zhang B."/>
            <person name="Ji P."/>
            <person name="Bell-Sakyi L."/>
            <person name="Cui X.M."/>
            <person name="Yuan T.T."/>
            <person name="Jiang B.G."/>
            <person name="Yang W.F."/>
            <person name="Lam T.T."/>
            <person name="Chang Q.C."/>
            <person name="Ding S.J."/>
            <person name="Wang X.J."/>
            <person name="Zhu J.G."/>
            <person name="Ruan X.D."/>
            <person name="Zhao L."/>
            <person name="Wei J.T."/>
            <person name="Ye R.Z."/>
            <person name="Que T.C."/>
            <person name="Du C.H."/>
            <person name="Zhou Y.H."/>
            <person name="Cheng J.X."/>
            <person name="Dai P.F."/>
            <person name="Guo W.B."/>
            <person name="Han X.H."/>
            <person name="Huang E.J."/>
            <person name="Li L.F."/>
            <person name="Wei W."/>
            <person name="Gao Y.C."/>
            <person name="Liu J.Z."/>
            <person name="Shao H.Z."/>
            <person name="Wang X."/>
            <person name="Wang C.C."/>
            <person name="Yang T.C."/>
            <person name="Huo Q.B."/>
            <person name="Li W."/>
            <person name="Chen H.Y."/>
            <person name="Chen S.E."/>
            <person name="Zhou L.G."/>
            <person name="Ni X.B."/>
            <person name="Tian J.H."/>
            <person name="Sheng Y."/>
            <person name="Liu T."/>
            <person name="Pan Y.S."/>
            <person name="Xia L.Y."/>
            <person name="Li J."/>
            <person name="Zhao F."/>
            <person name="Cao W.C."/>
        </authorList>
    </citation>
    <scope>NUCLEOTIDE SEQUENCE</scope>
    <source>
        <strain evidence="8">Rmic-2018</strain>
    </source>
</reference>
<evidence type="ECO:0000256" key="4">
    <source>
        <dbReference type="ARBA" id="ARBA00022989"/>
    </source>
</evidence>
<evidence type="ECO:0000259" key="7">
    <source>
        <dbReference type="Pfam" id="PF20520"/>
    </source>
</evidence>
<keyword evidence="9" id="KW-1185">Reference proteome</keyword>
<evidence type="ECO:0000256" key="6">
    <source>
        <dbReference type="SAM" id="Phobius"/>
    </source>
</evidence>
<comment type="subcellular location">
    <subcellularLocation>
        <location evidence="1">Membrane</location>
        <topology evidence="1">Single-pass membrane protein</topology>
    </subcellularLocation>
</comment>
<comment type="similarity">
    <text evidence="2">Belongs to the vacuolar ATPase subunit S1 family.</text>
</comment>
<dbReference type="PANTHER" id="PTHR12471:SF7">
    <property type="entry name" value="V-TYPE PROTON ATPASE SUBUNIT S1"/>
    <property type="match status" value="1"/>
</dbReference>
<evidence type="ECO:0000256" key="5">
    <source>
        <dbReference type="ARBA" id="ARBA00023136"/>
    </source>
</evidence>
<dbReference type="GO" id="GO:0030641">
    <property type="term" value="P:regulation of cellular pH"/>
    <property type="evidence" value="ECO:0007669"/>
    <property type="project" value="TreeGrafter"/>
</dbReference>
<proteinExistence type="inferred from homology"/>
<evidence type="ECO:0000313" key="8">
    <source>
        <dbReference type="EMBL" id="KAH8020728.1"/>
    </source>
</evidence>
<name>A0A9J6DFI6_RHIMP</name>
<dbReference type="InterPro" id="IPR046756">
    <property type="entry name" value="VAS1/VOA1_TM"/>
</dbReference>
<dbReference type="GO" id="GO:0033176">
    <property type="term" value="C:proton-transporting V-type ATPase complex"/>
    <property type="evidence" value="ECO:0007669"/>
    <property type="project" value="TreeGrafter"/>
</dbReference>
<dbReference type="InterPro" id="IPR008388">
    <property type="entry name" value="Ac45_acc_su"/>
</dbReference>
<organism evidence="8 9">
    <name type="scientific">Rhipicephalus microplus</name>
    <name type="common">Cattle tick</name>
    <name type="synonym">Boophilus microplus</name>
    <dbReference type="NCBI Taxonomy" id="6941"/>
    <lineage>
        <taxon>Eukaryota</taxon>
        <taxon>Metazoa</taxon>
        <taxon>Ecdysozoa</taxon>
        <taxon>Arthropoda</taxon>
        <taxon>Chelicerata</taxon>
        <taxon>Arachnida</taxon>
        <taxon>Acari</taxon>
        <taxon>Parasitiformes</taxon>
        <taxon>Ixodida</taxon>
        <taxon>Ixodoidea</taxon>
        <taxon>Ixodidae</taxon>
        <taxon>Rhipicephalinae</taxon>
        <taxon>Rhipicephalus</taxon>
        <taxon>Boophilus</taxon>
    </lineage>
</organism>
<dbReference type="AlphaFoldDB" id="A0A9J6DFI6"/>
<dbReference type="GO" id="GO:0001671">
    <property type="term" value="F:ATPase activator activity"/>
    <property type="evidence" value="ECO:0007669"/>
    <property type="project" value="TreeGrafter"/>
</dbReference>
<evidence type="ECO:0000256" key="3">
    <source>
        <dbReference type="ARBA" id="ARBA00022692"/>
    </source>
</evidence>
<keyword evidence="4 6" id="KW-1133">Transmembrane helix</keyword>
<dbReference type="EMBL" id="JABSTU010000009">
    <property type="protein sequence ID" value="KAH8020728.1"/>
    <property type="molecule type" value="Genomic_DNA"/>
</dbReference>
<keyword evidence="3 6" id="KW-0812">Transmembrane</keyword>
<evidence type="ECO:0000313" key="9">
    <source>
        <dbReference type="Proteomes" id="UP000821866"/>
    </source>
</evidence>
<reference evidence="8" key="2">
    <citation type="submission" date="2021-09" db="EMBL/GenBank/DDBJ databases">
        <authorList>
            <person name="Jia N."/>
            <person name="Wang J."/>
            <person name="Shi W."/>
            <person name="Du L."/>
            <person name="Sun Y."/>
            <person name="Zhan W."/>
            <person name="Jiang J."/>
            <person name="Wang Q."/>
            <person name="Zhang B."/>
            <person name="Ji P."/>
            <person name="Sakyi L.B."/>
            <person name="Cui X."/>
            <person name="Yuan T."/>
            <person name="Jiang B."/>
            <person name="Yang W."/>
            <person name="Lam T.T.-Y."/>
            <person name="Chang Q."/>
            <person name="Ding S."/>
            <person name="Wang X."/>
            <person name="Zhu J."/>
            <person name="Ruan X."/>
            <person name="Zhao L."/>
            <person name="Wei J."/>
            <person name="Que T."/>
            <person name="Du C."/>
            <person name="Cheng J."/>
            <person name="Dai P."/>
            <person name="Han X."/>
            <person name="Huang E."/>
            <person name="Gao Y."/>
            <person name="Liu J."/>
            <person name="Shao H."/>
            <person name="Ye R."/>
            <person name="Li L."/>
            <person name="Wei W."/>
            <person name="Wang X."/>
            <person name="Wang C."/>
            <person name="Huo Q."/>
            <person name="Li W."/>
            <person name="Guo W."/>
            <person name="Chen H."/>
            <person name="Chen S."/>
            <person name="Zhou L."/>
            <person name="Zhou L."/>
            <person name="Ni X."/>
            <person name="Tian J."/>
            <person name="Zhou Y."/>
            <person name="Sheng Y."/>
            <person name="Liu T."/>
            <person name="Pan Y."/>
            <person name="Xia L."/>
            <person name="Li J."/>
            <person name="Zhao F."/>
            <person name="Cao W."/>
        </authorList>
    </citation>
    <scope>NUCLEOTIDE SEQUENCE</scope>
    <source>
        <strain evidence="8">Rmic-2018</strain>
        <tissue evidence="8">Larvae</tissue>
    </source>
</reference>